<evidence type="ECO:0000313" key="3">
    <source>
        <dbReference type="Proteomes" id="UP001162483"/>
    </source>
</evidence>
<keyword evidence="1" id="KW-0472">Membrane</keyword>
<feature type="non-terminal residue" evidence="2">
    <location>
        <position position="1"/>
    </location>
</feature>
<accession>A0ABN9GXZ6</accession>
<comment type="caution">
    <text evidence="2">The sequence shown here is derived from an EMBL/GenBank/DDBJ whole genome shotgun (WGS) entry which is preliminary data.</text>
</comment>
<proteinExistence type="predicted"/>
<sequence length="70" mass="8275">LTTSSADTFTPFLSSPIFSFQCYSTLNDNCEIMQHCTHMNFFILVVFINHWDFYFFAILKKSVFPIKFCK</sequence>
<evidence type="ECO:0000313" key="2">
    <source>
        <dbReference type="EMBL" id="CAI9614339.1"/>
    </source>
</evidence>
<name>A0ABN9GXZ6_9NEOB</name>
<feature type="transmembrane region" description="Helical" evidence="1">
    <location>
        <begin position="41"/>
        <end position="59"/>
    </location>
</feature>
<evidence type="ECO:0000256" key="1">
    <source>
        <dbReference type="SAM" id="Phobius"/>
    </source>
</evidence>
<dbReference type="EMBL" id="CATNWA010019652">
    <property type="protein sequence ID" value="CAI9614339.1"/>
    <property type="molecule type" value="Genomic_DNA"/>
</dbReference>
<dbReference type="Proteomes" id="UP001162483">
    <property type="component" value="Unassembled WGS sequence"/>
</dbReference>
<gene>
    <name evidence="2" type="ORF">SPARVUS_LOCUS15039730</name>
</gene>
<keyword evidence="1" id="KW-0812">Transmembrane</keyword>
<reference evidence="2" key="1">
    <citation type="submission" date="2023-05" db="EMBL/GenBank/DDBJ databases">
        <authorList>
            <person name="Stuckert A."/>
        </authorList>
    </citation>
    <scope>NUCLEOTIDE SEQUENCE</scope>
</reference>
<protein>
    <submittedName>
        <fullName evidence="2">Uncharacterized protein</fullName>
    </submittedName>
</protein>
<organism evidence="2 3">
    <name type="scientific">Staurois parvus</name>
    <dbReference type="NCBI Taxonomy" id="386267"/>
    <lineage>
        <taxon>Eukaryota</taxon>
        <taxon>Metazoa</taxon>
        <taxon>Chordata</taxon>
        <taxon>Craniata</taxon>
        <taxon>Vertebrata</taxon>
        <taxon>Euteleostomi</taxon>
        <taxon>Amphibia</taxon>
        <taxon>Batrachia</taxon>
        <taxon>Anura</taxon>
        <taxon>Neobatrachia</taxon>
        <taxon>Ranoidea</taxon>
        <taxon>Ranidae</taxon>
        <taxon>Staurois</taxon>
    </lineage>
</organism>
<keyword evidence="3" id="KW-1185">Reference proteome</keyword>
<keyword evidence="1" id="KW-1133">Transmembrane helix</keyword>